<dbReference type="InterPro" id="IPR009291">
    <property type="entry name" value="Vps62"/>
</dbReference>
<accession>A0A3B7MK46</accession>
<evidence type="ECO:0000313" key="1">
    <source>
        <dbReference type="EMBL" id="AXY73673.1"/>
    </source>
</evidence>
<dbReference type="PANTHER" id="PTHR48219:SF2">
    <property type="entry name" value="VACUOLAR PROTEIN SORTING-ASSOCIATED PROTEIN 62"/>
    <property type="match status" value="1"/>
</dbReference>
<gene>
    <name evidence="1" type="ORF">D3H65_06645</name>
</gene>
<proteinExistence type="predicted"/>
<keyword evidence="2" id="KW-1185">Reference proteome</keyword>
<dbReference type="EMBL" id="CP032157">
    <property type="protein sequence ID" value="AXY73673.1"/>
    <property type="molecule type" value="Genomic_DNA"/>
</dbReference>
<dbReference type="AlphaFoldDB" id="A0A3B7MK46"/>
<name>A0A3B7MK46_9BACT</name>
<dbReference type="Proteomes" id="UP000263900">
    <property type="component" value="Chromosome"/>
</dbReference>
<organism evidence="1 2">
    <name type="scientific">Paraflavitalea soli</name>
    <dbReference type="NCBI Taxonomy" id="2315862"/>
    <lineage>
        <taxon>Bacteria</taxon>
        <taxon>Pseudomonadati</taxon>
        <taxon>Bacteroidota</taxon>
        <taxon>Chitinophagia</taxon>
        <taxon>Chitinophagales</taxon>
        <taxon>Chitinophagaceae</taxon>
        <taxon>Paraflavitalea</taxon>
    </lineage>
</organism>
<sequence length="215" mass="23236">MQTTQATRPKGVTPSAQSYLTAHSISTYLNVSINSMESYATEKASWWIPAIQQILPTATTSSYAYLGYYATNNFTNPPAGSCNIYMANNDDPTNPCFAPPTGFAEIWKCSGNGAPSYLGIYNPIAPQGYIAIGTVAVMDFNSPPQVAQYPGLMCVRQDLVQQVSLNTTSNFIWADHNSKAAQDVSVFQLPNSQICYAVSGYPTSIVTYDIAPPQA</sequence>
<protein>
    <submittedName>
        <fullName evidence="1">DUF946 domain-containing protein</fullName>
    </submittedName>
</protein>
<reference evidence="1 2" key="1">
    <citation type="submission" date="2018-09" db="EMBL/GenBank/DDBJ databases">
        <title>Genome sequencing of strain 6GH32-13.</title>
        <authorList>
            <person name="Weon H.-Y."/>
            <person name="Heo J."/>
            <person name="Kwon S.-W."/>
        </authorList>
    </citation>
    <scope>NUCLEOTIDE SEQUENCE [LARGE SCALE GENOMIC DNA]</scope>
    <source>
        <strain evidence="1 2">5GH32-13</strain>
    </source>
</reference>
<dbReference type="OrthoDB" id="1495469at2"/>
<dbReference type="PANTHER" id="PTHR48219">
    <property type="entry name" value="VACUOLAR PROTEIN SORTING-ASSOCIATED PROTEIN 62-RELATED"/>
    <property type="match status" value="1"/>
</dbReference>
<evidence type="ECO:0000313" key="2">
    <source>
        <dbReference type="Proteomes" id="UP000263900"/>
    </source>
</evidence>
<dbReference type="RefSeq" id="WP_119049508.1">
    <property type="nucleotide sequence ID" value="NZ_CP032157.1"/>
</dbReference>
<dbReference type="KEGG" id="pseg:D3H65_06645"/>
<dbReference type="Pfam" id="PF06101">
    <property type="entry name" value="Vps62"/>
    <property type="match status" value="1"/>
</dbReference>